<feature type="domain" description="PAS" evidence="9">
    <location>
        <begin position="150"/>
        <end position="204"/>
    </location>
</feature>
<dbReference type="Proteomes" id="UP000075635">
    <property type="component" value="Unassembled WGS sequence"/>
</dbReference>
<dbReference type="CDD" id="cd17580">
    <property type="entry name" value="REC_2_DhkD-like"/>
    <property type="match status" value="1"/>
</dbReference>
<reference evidence="11 12" key="1">
    <citation type="submission" date="2014-02" db="EMBL/GenBank/DDBJ databases">
        <title>The small core and large imbalanced accessory genome model reveals a collaborative survival strategy of Sorangium cellulosum strains in nature.</title>
        <authorList>
            <person name="Han K."/>
            <person name="Peng R."/>
            <person name="Blom J."/>
            <person name="Li Y.-Z."/>
        </authorList>
    </citation>
    <scope>NUCLEOTIDE SEQUENCE [LARGE SCALE GENOMIC DNA]</scope>
    <source>
        <strain evidence="11 12">So0011-07</strain>
    </source>
</reference>
<accession>A0A150RTA6</accession>
<dbReference type="EMBL" id="JEMB01002106">
    <property type="protein sequence ID" value="KYF83474.1"/>
    <property type="molecule type" value="Genomic_DNA"/>
</dbReference>
<keyword evidence="5" id="KW-0418">Kinase</keyword>
<organism evidence="11 12">
    <name type="scientific">Sorangium cellulosum</name>
    <name type="common">Polyangium cellulosum</name>
    <dbReference type="NCBI Taxonomy" id="56"/>
    <lineage>
        <taxon>Bacteria</taxon>
        <taxon>Pseudomonadati</taxon>
        <taxon>Myxococcota</taxon>
        <taxon>Polyangia</taxon>
        <taxon>Polyangiales</taxon>
        <taxon>Polyangiaceae</taxon>
        <taxon>Sorangium</taxon>
    </lineage>
</organism>
<dbReference type="SMART" id="SM00387">
    <property type="entry name" value="HATPase_c"/>
    <property type="match status" value="1"/>
</dbReference>
<feature type="domain" description="Histidine kinase" evidence="7">
    <location>
        <begin position="294"/>
        <end position="511"/>
    </location>
</feature>
<dbReference type="SMART" id="SM00448">
    <property type="entry name" value="REC"/>
    <property type="match status" value="1"/>
</dbReference>
<dbReference type="PRINTS" id="PR00344">
    <property type="entry name" value="BCTRLSENSOR"/>
</dbReference>
<gene>
    <name evidence="11" type="ORF">BE17_40930</name>
</gene>
<dbReference type="InterPro" id="IPR035965">
    <property type="entry name" value="PAS-like_dom_sf"/>
</dbReference>
<dbReference type="AlphaFoldDB" id="A0A150RTA6"/>
<evidence type="ECO:0000259" key="9">
    <source>
        <dbReference type="PROSITE" id="PS50112"/>
    </source>
</evidence>
<dbReference type="PROSITE" id="PS50109">
    <property type="entry name" value="HIS_KIN"/>
    <property type="match status" value="1"/>
</dbReference>
<evidence type="ECO:0000256" key="1">
    <source>
        <dbReference type="ARBA" id="ARBA00000085"/>
    </source>
</evidence>
<dbReference type="InterPro" id="IPR011006">
    <property type="entry name" value="CheY-like_superfamily"/>
</dbReference>
<dbReference type="Pfam" id="PF00512">
    <property type="entry name" value="HisKA"/>
    <property type="match status" value="1"/>
</dbReference>
<dbReference type="InterPro" id="IPR005467">
    <property type="entry name" value="His_kinase_dom"/>
</dbReference>
<dbReference type="SUPFAM" id="SSF47384">
    <property type="entry name" value="Homodimeric domain of signal transducing histidine kinase"/>
    <property type="match status" value="1"/>
</dbReference>
<feature type="domain" description="PAC" evidence="10">
    <location>
        <begin position="225"/>
        <end position="277"/>
    </location>
</feature>
<evidence type="ECO:0000256" key="4">
    <source>
        <dbReference type="ARBA" id="ARBA00022679"/>
    </source>
</evidence>
<dbReference type="InterPro" id="IPR001610">
    <property type="entry name" value="PAC"/>
</dbReference>
<dbReference type="Gene3D" id="3.30.565.10">
    <property type="entry name" value="Histidine kinase-like ATPase, C-terminal domain"/>
    <property type="match status" value="1"/>
</dbReference>
<dbReference type="PROSITE" id="PS50110">
    <property type="entry name" value="RESPONSE_REGULATORY"/>
    <property type="match status" value="1"/>
</dbReference>
<sequence>MSVSLQRHAPAEPGMKESLRVSEERFRLLVETIQDYAIFILDAGGHVATWNVGAERIKGYKAEEIIGRHFSTFYPPADVTAGKCDRKIEEAIRFGRVEDEGWRVRKDGSLFWASVVITALRDREGTLLGFAKVTRDLTERRRAEEALRRSEERFRLLVESVKDYAIFMLDPQGVITTWNRGAQELKGYSAEEILGQHFSRFYPEHDVRAGKCDWELAIAARDGRVTDEGWRIRKDGTRFWAYVVITALRGPGGELVGFAKVTRDLTERRQAEEERIRLAQAQEANRMKDEFLATVSHELRTPLNAILGWSSVLCDTVTDPEIAKAFETIRRNAQAQARIVEDVLDVSRIVTGKMHIETRPTNFAAIVADALEVVRPAADAKGIELSVQGAERSLSLVGDPARLQQVVWNLLSNAVKFTDRGGHVRVNLEQAGASVHLAVHDDGRGIDPAVLSHVFERFWQADSSITRRFGGLGLGLAIVRHIVELHGGTVSAHSAGRDQGTSFFVTLPVRAVTPLPEQEPDRRPAAAPGERTRARLDGLRVLVVDDEPDARELISAVLSERGAEVRVASSALEARGALATARPHVIVSDIGMADEDGYAFLRSLRAMARDGGGATPAVALTAYTSDTSQRLALEAGYDEHLAKPVNPEDLVRVVRKLGHRER</sequence>
<dbReference type="Pfam" id="PF13426">
    <property type="entry name" value="PAS_9"/>
    <property type="match status" value="2"/>
</dbReference>
<dbReference type="InterPro" id="IPR001789">
    <property type="entry name" value="Sig_transdc_resp-reg_receiver"/>
</dbReference>
<dbReference type="GO" id="GO:0000155">
    <property type="term" value="F:phosphorelay sensor kinase activity"/>
    <property type="evidence" value="ECO:0007669"/>
    <property type="project" value="InterPro"/>
</dbReference>
<protein>
    <recommendedName>
        <fullName evidence="2">histidine kinase</fullName>
        <ecNumber evidence="2">2.7.13.3</ecNumber>
    </recommendedName>
</protein>
<evidence type="ECO:0000256" key="5">
    <source>
        <dbReference type="ARBA" id="ARBA00022777"/>
    </source>
</evidence>
<dbReference type="InterPro" id="IPR003661">
    <property type="entry name" value="HisK_dim/P_dom"/>
</dbReference>
<dbReference type="InterPro" id="IPR036097">
    <property type="entry name" value="HisK_dim/P_sf"/>
</dbReference>
<feature type="modified residue" description="4-aspartylphosphate" evidence="6">
    <location>
        <position position="589"/>
    </location>
</feature>
<evidence type="ECO:0000259" key="10">
    <source>
        <dbReference type="PROSITE" id="PS50113"/>
    </source>
</evidence>
<name>A0A150RTA6_SORCE</name>
<feature type="domain" description="PAC" evidence="10">
    <location>
        <begin position="97"/>
        <end position="149"/>
    </location>
</feature>
<dbReference type="InterPro" id="IPR003594">
    <property type="entry name" value="HATPase_dom"/>
</dbReference>
<dbReference type="EC" id="2.7.13.3" evidence="2"/>
<comment type="catalytic activity">
    <reaction evidence="1">
        <text>ATP + protein L-histidine = ADP + protein N-phospho-L-histidine.</text>
        <dbReference type="EC" id="2.7.13.3"/>
    </reaction>
</comment>
<evidence type="ECO:0000256" key="3">
    <source>
        <dbReference type="ARBA" id="ARBA00022553"/>
    </source>
</evidence>
<dbReference type="NCBIfam" id="TIGR00229">
    <property type="entry name" value="sensory_box"/>
    <property type="match status" value="2"/>
</dbReference>
<keyword evidence="4" id="KW-0808">Transferase</keyword>
<dbReference type="Gene3D" id="3.30.450.20">
    <property type="entry name" value="PAS domain"/>
    <property type="match status" value="2"/>
</dbReference>
<dbReference type="InterPro" id="IPR000700">
    <property type="entry name" value="PAS-assoc_C"/>
</dbReference>
<dbReference type="Gene3D" id="1.10.287.130">
    <property type="match status" value="1"/>
</dbReference>
<feature type="domain" description="PAS" evidence="9">
    <location>
        <begin position="22"/>
        <end position="78"/>
    </location>
</feature>
<dbReference type="InterPro" id="IPR000014">
    <property type="entry name" value="PAS"/>
</dbReference>
<dbReference type="PANTHER" id="PTHR43047">
    <property type="entry name" value="TWO-COMPONENT HISTIDINE PROTEIN KINASE"/>
    <property type="match status" value="1"/>
</dbReference>
<dbReference type="Gene3D" id="3.40.50.2300">
    <property type="match status" value="1"/>
</dbReference>
<comment type="caution">
    <text evidence="11">The sequence shown here is derived from an EMBL/GenBank/DDBJ whole genome shotgun (WGS) entry which is preliminary data.</text>
</comment>
<evidence type="ECO:0000313" key="12">
    <source>
        <dbReference type="Proteomes" id="UP000075635"/>
    </source>
</evidence>
<dbReference type="CDD" id="cd00130">
    <property type="entry name" value="PAS"/>
    <property type="match status" value="2"/>
</dbReference>
<dbReference type="InterPro" id="IPR004358">
    <property type="entry name" value="Sig_transdc_His_kin-like_C"/>
</dbReference>
<dbReference type="Pfam" id="PF00072">
    <property type="entry name" value="Response_reg"/>
    <property type="match status" value="1"/>
</dbReference>
<evidence type="ECO:0000256" key="2">
    <source>
        <dbReference type="ARBA" id="ARBA00012438"/>
    </source>
</evidence>
<dbReference type="PROSITE" id="PS50113">
    <property type="entry name" value="PAC"/>
    <property type="match status" value="2"/>
</dbReference>
<dbReference type="SMART" id="SM00388">
    <property type="entry name" value="HisKA"/>
    <property type="match status" value="1"/>
</dbReference>
<dbReference type="SMART" id="SM00091">
    <property type="entry name" value="PAS"/>
    <property type="match status" value="2"/>
</dbReference>
<proteinExistence type="predicted"/>
<dbReference type="CDD" id="cd16922">
    <property type="entry name" value="HATPase_EvgS-ArcB-TorS-like"/>
    <property type="match status" value="1"/>
</dbReference>
<evidence type="ECO:0000256" key="6">
    <source>
        <dbReference type="PROSITE-ProRule" id="PRU00169"/>
    </source>
</evidence>
<dbReference type="PROSITE" id="PS50112">
    <property type="entry name" value="PAS"/>
    <property type="match status" value="2"/>
</dbReference>
<dbReference type="FunFam" id="3.30.565.10:FF:000010">
    <property type="entry name" value="Sensor histidine kinase RcsC"/>
    <property type="match status" value="1"/>
</dbReference>
<dbReference type="InterPro" id="IPR036890">
    <property type="entry name" value="HATPase_C_sf"/>
</dbReference>
<dbReference type="SUPFAM" id="SSF52172">
    <property type="entry name" value="CheY-like"/>
    <property type="match status" value="1"/>
</dbReference>
<dbReference type="Pfam" id="PF02518">
    <property type="entry name" value="HATPase_c"/>
    <property type="match status" value="1"/>
</dbReference>
<keyword evidence="3 6" id="KW-0597">Phosphoprotein</keyword>
<evidence type="ECO:0000259" key="7">
    <source>
        <dbReference type="PROSITE" id="PS50109"/>
    </source>
</evidence>
<dbReference type="SUPFAM" id="SSF55785">
    <property type="entry name" value="PYP-like sensor domain (PAS domain)"/>
    <property type="match status" value="2"/>
</dbReference>
<dbReference type="SUPFAM" id="SSF55874">
    <property type="entry name" value="ATPase domain of HSP90 chaperone/DNA topoisomerase II/histidine kinase"/>
    <property type="match status" value="1"/>
</dbReference>
<dbReference type="CDD" id="cd00082">
    <property type="entry name" value="HisKA"/>
    <property type="match status" value="1"/>
</dbReference>
<evidence type="ECO:0000259" key="8">
    <source>
        <dbReference type="PROSITE" id="PS50110"/>
    </source>
</evidence>
<evidence type="ECO:0000313" key="11">
    <source>
        <dbReference type="EMBL" id="KYF83474.1"/>
    </source>
</evidence>
<dbReference type="SMART" id="SM00086">
    <property type="entry name" value="PAC"/>
    <property type="match status" value="2"/>
</dbReference>
<feature type="domain" description="Response regulatory" evidence="8">
    <location>
        <begin position="540"/>
        <end position="658"/>
    </location>
</feature>